<gene>
    <name evidence="2" type="ORF">ECPE_LOCUS5425</name>
</gene>
<protein>
    <submittedName>
        <fullName evidence="4">Similar to</fullName>
    </submittedName>
</protein>
<feature type="compositionally biased region" description="Polar residues" evidence="1">
    <location>
        <begin position="264"/>
        <end position="290"/>
    </location>
</feature>
<name>A0A183AEP0_9TREM</name>
<dbReference type="OrthoDB" id="6258621at2759"/>
<proteinExistence type="predicted"/>
<dbReference type="Proteomes" id="UP000272942">
    <property type="component" value="Unassembled WGS sequence"/>
</dbReference>
<evidence type="ECO:0000313" key="3">
    <source>
        <dbReference type="Proteomes" id="UP000272942"/>
    </source>
</evidence>
<feature type="region of interest" description="Disordered" evidence="1">
    <location>
        <begin position="310"/>
        <end position="348"/>
    </location>
</feature>
<feature type="compositionally biased region" description="Low complexity" evidence="1">
    <location>
        <begin position="231"/>
        <end position="263"/>
    </location>
</feature>
<keyword evidence="3" id="KW-1185">Reference proteome</keyword>
<evidence type="ECO:0000313" key="4">
    <source>
        <dbReference type="WBParaSite" id="ECPE_0000543801-mRNA-1"/>
    </source>
</evidence>
<reference evidence="2 3" key="2">
    <citation type="submission" date="2018-11" db="EMBL/GenBank/DDBJ databases">
        <authorList>
            <consortium name="Pathogen Informatics"/>
        </authorList>
    </citation>
    <scope>NUCLEOTIDE SEQUENCE [LARGE SCALE GENOMIC DNA]</scope>
    <source>
        <strain evidence="2 3">Egypt</strain>
    </source>
</reference>
<feature type="region of interest" description="Disordered" evidence="1">
    <location>
        <begin position="231"/>
        <end position="297"/>
    </location>
</feature>
<dbReference type="WBParaSite" id="ECPE_0000543801-mRNA-1">
    <property type="protein sequence ID" value="ECPE_0000543801-mRNA-1"/>
    <property type="gene ID" value="ECPE_0000543801"/>
</dbReference>
<evidence type="ECO:0000313" key="2">
    <source>
        <dbReference type="EMBL" id="VDP75493.1"/>
    </source>
</evidence>
<accession>A0A183AEP0</accession>
<evidence type="ECO:0000256" key="1">
    <source>
        <dbReference type="SAM" id="MobiDB-lite"/>
    </source>
</evidence>
<dbReference type="EMBL" id="UZAN01042276">
    <property type="protein sequence ID" value="VDP75493.1"/>
    <property type="molecule type" value="Genomic_DNA"/>
</dbReference>
<dbReference type="AlphaFoldDB" id="A0A183AEP0"/>
<feature type="region of interest" description="Disordered" evidence="1">
    <location>
        <begin position="1"/>
        <end position="102"/>
    </location>
</feature>
<sequence>MQRRFNKPNMPNDPQRTGVQGAAQTTPSIVRRFVDPRRRSSVRSLQHQSDAQSRSSDKDTNSAHLGKTGPEERMSGDPQARLLSRRKQYSQNKVPTIALDETELSTSTPNIPVQHTQQTGSLVSRLRYTPKIEAYSTSTSPLYPNSPKETVLSHVDIPPRMDLGVGTQRALSASPSKLAATHASIVPRPRPRLINSSGSVDSVGQTRTGSYYYPGKAGFLSTHYGPVAKSPLCTPSESSPLPTTPGTTHSVSPVALSPASAHSTTMSPTSWVQQRSTESHESSVSMPSATSSGSGGLILMLGRGKYGRLGSRELNRSTENPPVMEVAENMTSRHESHSLQRRSSYEVS</sequence>
<reference evidence="4" key="1">
    <citation type="submission" date="2016-06" db="UniProtKB">
        <authorList>
            <consortium name="WormBaseParasite"/>
        </authorList>
    </citation>
    <scope>IDENTIFICATION</scope>
</reference>
<organism evidence="4">
    <name type="scientific">Echinostoma caproni</name>
    <dbReference type="NCBI Taxonomy" id="27848"/>
    <lineage>
        <taxon>Eukaryota</taxon>
        <taxon>Metazoa</taxon>
        <taxon>Spiralia</taxon>
        <taxon>Lophotrochozoa</taxon>
        <taxon>Platyhelminthes</taxon>
        <taxon>Trematoda</taxon>
        <taxon>Digenea</taxon>
        <taxon>Plagiorchiida</taxon>
        <taxon>Echinostomata</taxon>
        <taxon>Echinostomatoidea</taxon>
        <taxon>Echinostomatidae</taxon>
        <taxon>Echinostoma</taxon>
    </lineage>
</organism>
<feature type="compositionally biased region" description="Polar residues" evidence="1">
    <location>
        <begin position="42"/>
        <end position="54"/>
    </location>
</feature>
<feature type="compositionally biased region" description="Polar residues" evidence="1">
    <location>
        <begin position="12"/>
        <end position="28"/>
    </location>
</feature>